<name>A0A9P5ZD30_9AGAR</name>
<evidence type="ECO:0000313" key="6">
    <source>
        <dbReference type="Proteomes" id="UP000807469"/>
    </source>
</evidence>
<keyword evidence="6" id="KW-1185">Reference proteome</keyword>
<comment type="caution">
    <text evidence="5">The sequence shown here is derived from an EMBL/GenBank/DDBJ whole genome shotgun (WGS) entry which is preliminary data.</text>
</comment>
<evidence type="ECO:0000256" key="4">
    <source>
        <dbReference type="SAM" id="MobiDB-lite"/>
    </source>
</evidence>
<feature type="region of interest" description="Disordered" evidence="4">
    <location>
        <begin position="368"/>
        <end position="396"/>
    </location>
</feature>
<dbReference type="OrthoDB" id="3222020at2759"/>
<evidence type="ECO:0000313" key="5">
    <source>
        <dbReference type="EMBL" id="KAF9484259.1"/>
    </source>
</evidence>
<feature type="compositionally biased region" description="Acidic residues" evidence="4">
    <location>
        <begin position="1084"/>
        <end position="1095"/>
    </location>
</feature>
<dbReference type="AlphaFoldDB" id="A0A9P5ZD30"/>
<protein>
    <recommendedName>
        <fullName evidence="7">ZZ-type domain-containing protein</fullName>
    </recommendedName>
</protein>
<evidence type="ECO:0008006" key="7">
    <source>
        <dbReference type="Google" id="ProtNLM"/>
    </source>
</evidence>
<dbReference type="GO" id="GO:0008270">
    <property type="term" value="F:zinc ion binding"/>
    <property type="evidence" value="ECO:0007669"/>
    <property type="project" value="UniProtKB-KW"/>
</dbReference>
<dbReference type="InterPro" id="IPR043145">
    <property type="entry name" value="Znf_ZZ_sf"/>
</dbReference>
<proteinExistence type="predicted"/>
<keyword evidence="3" id="KW-0862">Zinc</keyword>
<feature type="compositionally biased region" description="Acidic residues" evidence="4">
    <location>
        <begin position="1148"/>
        <end position="1159"/>
    </location>
</feature>
<dbReference type="Gene3D" id="3.30.60.90">
    <property type="match status" value="1"/>
</dbReference>
<keyword evidence="2" id="KW-0863">Zinc-finger</keyword>
<reference evidence="5" key="1">
    <citation type="submission" date="2020-11" db="EMBL/GenBank/DDBJ databases">
        <authorList>
            <consortium name="DOE Joint Genome Institute"/>
            <person name="Ahrendt S."/>
            <person name="Riley R."/>
            <person name="Andreopoulos W."/>
            <person name="Labutti K."/>
            <person name="Pangilinan J."/>
            <person name="Ruiz-Duenas F.J."/>
            <person name="Barrasa J.M."/>
            <person name="Sanchez-Garcia M."/>
            <person name="Camarero S."/>
            <person name="Miyauchi S."/>
            <person name="Serrano A."/>
            <person name="Linde D."/>
            <person name="Babiker R."/>
            <person name="Drula E."/>
            <person name="Ayuso-Fernandez I."/>
            <person name="Pacheco R."/>
            <person name="Padilla G."/>
            <person name="Ferreira P."/>
            <person name="Barriuso J."/>
            <person name="Kellner H."/>
            <person name="Castanera R."/>
            <person name="Alfaro M."/>
            <person name="Ramirez L."/>
            <person name="Pisabarro A.G."/>
            <person name="Kuo A."/>
            <person name="Tritt A."/>
            <person name="Lipzen A."/>
            <person name="He G."/>
            <person name="Yan M."/>
            <person name="Ng V."/>
            <person name="Cullen D."/>
            <person name="Martin F."/>
            <person name="Rosso M.-N."/>
            <person name="Henrissat B."/>
            <person name="Hibbett D."/>
            <person name="Martinez A.T."/>
            <person name="Grigoriev I.V."/>
        </authorList>
    </citation>
    <scope>NUCLEOTIDE SEQUENCE</scope>
    <source>
        <strain evidence="5">CIRM-BRFM 674</strain>
    </source>
</reference>
<evidence type="ECO:0000256" key="2">
    <source>
        <dbReference type="ARBA" id="ARBA00022771"/>
    </source>
</evidence>
<organism evidence="5 6">
    <name type="scientific">Pholiota conissans</name>
    <dbReference type="NCBI Taxonomy" id="109636"/>
    <lineage>
        <taxon>Eukaryota</taxon>
        <taxon>Fungi</taxon>
        <taxon>Dikarya</taxon>
        <taxon>Basidiomycota</taxon>
        <taxon>Agaricomycotina</taxon>
        <taxon>Agaricomycetes</taxon>
        <taxon>Agaricomycetidae</taxon>
        <taxon>Agaricales</taxon>
        <taxon>Agaricineae</taxon>
        <taxon>Strophariaceae</taxon>
        <taxon>Pholiota</taxon>
    </lineage>
</organism>
<evidence type="ECO:0000256" key="3">
    <source>
        <dbReference type="ARBA" id="ARBA00022833"/>
    </source>
</evidence>
<feature type="compositionally biased region" description="Polar residues" evidence="4">
    <location>
        <begin position="990"/>
        <end position="1006"/>
    </location>
</feature>
<keyword evidence="1" id="KW-0479">Metal-binding</keyword>
<sequence length="1159" mass="132985">MPLPEDTLSPQERETHSAFEKWANAHQRIKKPSGSTSGRDYVRHAQNLLPFLESMAEANPIAKAVVGIFRNVVMYEVERGENDARVAVLFLSQTDIMSTLLDVDKLAGPRRQRLEAEGEEEMHSDSSLQSILLRVGEEIENCANSMETYRKESRVVKFLKATQWKERMENHATAFDNYRHKIQQILSIQTASDVQSLRTLLSRLYTPKGWEKDATTKALERSKNLKGPEDLIHDPTYLQNLIAMSNDSSPPPSQVGKQAADAGIKSGLPNDIEKLQKELNTSLDKLCDKNREMFKVKLRYHAQQLQDTINNSARHIIKSLSGPYDRLYNEDLKILWKEMNWIFCVDNKHFASALYEYYLDHFSTKQKPPNSTATAADAENHNNIQPSTKNKAEATRTNTNVTGLVSNPDSWTLELISLYGSRITSSIDCDESGLIRISEVNAFTTRMPDGWSLPQWCAYAALGESYESLIYRQRIHNILECISEMHAKVLPLNRVAIMCCVPLFVPFFQLMAWKPTTSSDPSPPDDLRSRVHEKIHKQDDLWRKKLGEFKWTVDDSILQLIYGKRSLETYILPLSFLLLEYVYDVMQVCCSEILDVMQIFGSSDPLFLLQTTCLNHVRSLRVKFQKEKKPDNYLETFSGGIWSAINYSYPYWLGECDASEESDSGIVAPFKKSDIHAFFEDRFVLDAFPLRSLAVGQLPYLRYIPWKDHIRSNPQDKVHDGIPVSWNEMQDEEQDYGLREKLSKLPLTLRKCYKCENRLLEQYYYGCTECTDFDICSACWQRPAEEHTIRDHEYSHNMLRFVLETSSIQRDWLNVEAQFRLEEFVIFDLRKGTVSEIESSETEDDYHVGPNLVTSPFRCGVCSNNILHGDPLYKCMKNSCNGCYICDNCANDETVREDPNAHQWYHHLLVLRWDINTAVNTNEKAQNNSIVGDRISGVEAKLDTTDSVLQETSQSQAVETRLSRLEDKMDGIINQIKSFLESSGRRMEGHQSSSERSQAEDNSTTRCAEDFDEPNSSDQQFKEQKSSFQPSDDLESSRAPNAEIQECDSADQRSDDQESLQDPNAESQEFVLPDQRFDNQESSQDPDVESQEYDLPDQGFGYQESSQDPYAESQEYDSPDQGFGDQESSQDPYAESQEYNSPDRGFDNQEELSYEDEDD</sequence>
<accession>A0A9P5ZD30</accession>
<feature type="region of interest" description="Disordered" evidence="4">
    <location>
        <begin position="980"/>
        <end position="1159"/>
    </location>
</feature>
<feature type="compositionally biased region" description="Polar residues" evidence="4">
    <location>
        <begin position="381"/>
        <end position="396"/>
    </location>
</feature>
<dbReference type="Proteomes" id="UP000807469">
    <property type="component" value="Unassembled WGS sequence"/>
</dbReference>
<dbReference type="EMBL" id="MU155145">
    <property type="protein sequence ID" value="KAF9484259.1"/>
    <property type="molecule type" value="Genomic_DNA"/>
</dbReference>
<evidence type="ECO:0000256" key="1">
    <source>
        <dbReference type="ARBA" id="ARBA00022723"/>
    </source>
</evidence>
<gene>
    <name evidence="5" type="ORF">BDN70DRAFT_162234</name>
</gene>
<dbReference type="SUPFAM" id="SSF57850">
    <property type="entry name" value="RING/U-box"/>
    <property type="match status" value="1"/>
</dbReference>